<dbReference type="Gene3D" id="3.30.470.10">
    <property type="match status" value="1"/>
</dbReference>
<dbReference type="PANTHER" id="PTHR42743">
    <property type="entry name" value="AMINO-ACID AMINOTRANSFERASE"/>
    <property type="match status" value="1"/>
</dbReference>
<evidence type="ECO:0000313" key="3">
    <source>
        <dbReference type="EMBL" id="SNV30104.1"/>
    </source>
</evidence>
<proteinExistence type="inferred from homology"/>
<gene>
    <name evidence="3" type="primary">ilvE_1</name>
    <name evidence="3" type="ORF">SAMEA4412665_00371</name>
</gene>
<dbReference type="InterPro" id="IPR043131">
    <property type="entry name" value="BCAT-like_N"/>
</dbReference>
<dbReference type="eggNOG" id="COG0115">
    <property type="taxonomic scope" value="Bacteria"/>
</dbReference>
<feature type="compositionally biased region" description="Polar residues" evidence="2">
    <location>
        <begin position="132"/>
        <end position="151"/>
    </location>
</feature>
<name>A0A239W8R2_9ACTN</name>
<evidence type="ECO:0000313" key="4">
    <source>
        <dbReference type="Proteomes" id="UP000215332"/>
    </source>
</evidence>
<dbReference type="EMBL" id="LT906441">
    <property type="protein sequence ID" value="SNV30104.1"/>
    <property type="molecule type" value="Genomic_DNA"/>
</dbReference>
<evidence type="ECO:0000256" key="1">
    <source>
        <dbReference type="ARBA" id="ARBA00009320"/>
    </source>
</evidence>
<dbReference type="InterPro" id="IPR043132">
    <property type="entry name" value="BCAT-like_C"/>
</dbReference>
<dbReference type="AlphaFoldDB" id="A0A239W8R2"/>
<dbReference type="SUPFAM" id="SSF56752">
    <property type="entry name" value="D-aminoacid aminotransferase-like PLP-dependent enzymes"/>
    <property type="match status" value="2"/>
</dbReference>
<dbReference type="KEGG" id="cgrn:4412665_00371"/>
<dbReference type="InterPro" id="IPR001544">
    <property type="entry name" value="Aminotrans_IV"/>
</dbReference>
<dbReference type="Gene3D" id="3.20.10.10">
    <property type="entry name" value="D-amino Acid Aminotransferase, subunit A, domain 2"/>
    <property type="match status" value="1"/>
</dbReference>
<comment type="similarity">
    <text evidence="1">Belongs to the class-IV pyridoxal-phosphate-dependent aminotransferase family.</text>
</comment>
<accession>A0A239W8R2</accession>
<dbReference type="GO" id="GO:0004084">
    <property type="term" value="F:branched-chain-amino-acid transaminase activity"/>
    <property type="evidence" value="ECO:0007669"/>
    <property type="project" value="UniProtKB-EC"/>
</dbReference>
<dbReference type="GO" id="GO:0046394">
    <property type="term" value="P:carboxylic acid biosynthetic process"/>
    <property type="evidence" value="ECO:0007669"/>
    <property type="project" value="UniProtKB-ARBA"/>
</dbReference>
<sequence length="362" mass="38134">MGHVSHVPPRTPTRYPEPMSDELLVAVMGTGIVAADDPVLTADDLGLTRGDGVFDATRVVTAEDGTSHIDNLSAHLSRFARSIAGVNGAAPDLEAWTALIDELVTAWRRPGEAVLKVMYTNGPETRRVHSATGEQTSNFTGRTDAAQNQRDAGTARDDAQNPPGETGDHPNGAVAQTGPVTQLATIAPLPDHAIAERAGISVITACRGFTSDAFAGAPWLLGGVKTLSYAVNVATYRHAAAHGADDVIFTSSDGFLLEGPTSGLLVEKDGRLWTTPTGATGILRSITVEQVLEAADARDIPTSSRLMRPEELLEAQGVWLASSGRGAVPVLRVDGHELATDEQLTEQMRYWCGFAEAPAKSG</sequence>
<keyword evidence="3" id="KW-0032">Aminotransferase</keyword>
<organism evidence="3 4">
    <name type="scientific">Cutibacterium granulosum</name>
    <dbReference type="NCBI Taxonomy" id="33011"/>
    <lineage>
        <taxon>Bacteria</taxon>
        <taxon>Bacillati</taxon>
        <taxon>Actinomycetota</taxon>
        <taxon>Actinomycetes</taxon>
        <taxon>Propionibacteriales</taxon>
        <taxon>Propionibacteriaceae</taxon>
        <taxon>Cutibacterium</taxon>
    </lineage>
</organism>
<protein>
    <submittedName>
        <fullName evidence="3">Probable branched-chain-amino-acid aminotransferase</fullName>
        <ecNumber evidence="3">2.6.1.42</ecNumber>
    </submittedName>
</protein>
<dbReference type="InterPro" id="IPR036038">
    <property type="entry name" value="Aminotransferase-like"/>
</dbReference>
<reference evidence="3 4" key="1">
    <citation type="submission" date="2017-06" db="EMBL/GenBank/DDBJ databases">
        <authorList>
            <consortium name="Pathogen Informatics"/>
        </authorList>
    </citation>
    <scope>NUCLEOTIDE SEQUENCE [LARGE SCALE GENOMIC DNA]</scope>
    <source>
        <strain evidence="3 4">NCTC11865</strain>
    </source>
</reference>
<dbReference type="Pfam" id="PF01063">
    <property type="entry name" value="Aminotran_4"/>
    <property type="match status" value="1"/>
</dbReference>
<dbReference type="InterPro" id="IPR050571">
    <property type="entry name" value="Class-IV_PLP-Dep_Aminotrnsfr"/>
</dbReference>
<keyword evidence="3" id="KW-0808">Transferase</keyword>
<evidence type="ECO:0000256" key="2">
    <source>
        <dbReference type="SAM" id="MobiDB-lite"/>
    </source>
</evidence>
<dbReference type="EC" id="2.6.1.42" evidence="3"/>
<dbReference type="Proteomes" id="UP000215332">
    <property type="component" value="Chromosome 1"/>
</dbReference>
<dbReference type="GO" id="GO:0005829">
    <property type="term" value="C:cytosol"/>
    <property type="evidence" value="ECO:0007669"/>
    <property type="project" value="TreeGrafter"/>
</dbReference>
<feature type="region of interest" description="Disordered" evidence="2">
    <location>
        <begin position="126"/>
        <end position="176"/>
    </location>
</feature>
<dbReference type="PANTHER" id="PTHR42743:SF11">
    <property type="entry name" value="AMINODEOXYCHORISMATE LYASE"/>
    <property type="match status" value="1"/>
</dbReference>